<reference evidence="2" key="1">
    <citation type="submission" date="2020-10" db="EMBL/GenBank/DDBJ databases">
        <authorList>
            <person name="Gilroy R."/>
        </authorList>
    </citation>
    <scope>NUCLEOTIDE SEQUENCE</scope>
    <source>
        <strain evidence="2">ChiBcec7-5410</strain>
    </source>
</reference>
<evidence type="ECO:0000313" key="3">
    <source>
        <dbReference type="Proteomes" id="UP000824160"/>
    </source>
</evidence>
<evidence type="ECO:0000256" key="1">
    <source>
        <dbReference type="SAM" id="MobiDB-lite"/>
    </source>
</evidence>
<protein>
    <submittedName>
        <fullName evidence="2">Uncharacterized protein</fullName>
    </submittedName>
</protein>
<organism evidence="2 3">
    <name type="scientific">Candidatus Faecivivens stercoripullorum</name>
    <dbReference type="NCBI Taxonomy" id="2840805"/>
    <lineage>
        <taxon>Bacteria</taxon>
        <taxon>Bacillati</taxon>
        <taxon>Bacillota</taxon>
        <taxon>Clostridia</taxon>
        <taxon>Eubacteriales</taxon>
        <taxon>Oscillospiraceae</taxon>
        <taxon>Oscillospiraceae incertae sedis</taxon>
        <taxon>Candidatus Faecivivens</taxon>
    </lineage>
</organism>
<dbReference type="Proteomes" id="UP000824160">
    <property type="component" value="Unassembled WGS sequence"/>
</dbReference>
<sequence>MSPFNFLEALGHLDDQYIQQAAQYSGKRRKFFRVTGTAAAACLVVVVSAAGIRLLPLGQSSSSLSISQTHDQKEDSSQQTDYTGGVTIPPTDVYLGNDASAQASMAAFFIYQGRCYVQYGTLDEDYNQIGEHLGTAKGLIDEWTPADGYVDLAGSIGGDFYAVNGYDPEFMLCMKSASGHLRLFICNNGITLQYGSELYEDRLHLSGNIAAIEFESRASWYYSENERYRLNEDCKEIIEAFIRQLDAAEFLLSNQIPLDDGIKYIYETEIYHLYFKMQDGMTVHLRLYQNGYVRFDGIMDVAVKIPETEWMALLDILENKTDAQKVEVADPADVQLKNCLADPELGGFIPRWIPEEMQLNYAAVYYQLDSETGKETGTRQIMMDYSSPDNAGQTISIIICRADETGEFAWLGPVYQGELSVDMITKYLPDFPEQDSFELGVQFGDVIVGLWGWNIDAETILKIFESVSVKNS</sequence>
<reference evidence="2" key="2">
    <citation type="journal article" date="2021" name="PeerJ">
        <title>Extensive microbial diversity within the chicken gut microbiome revealed by metagenomics and culture.</title>
        <authorList>
            <person name="Gilroy R."/>
            <person name="Ravi A."/>
            <person name="Getino M."/>
            <person name="Pursley I."/>
            <person name="Horton D.L."/>
            <person name="Alikhan N.F."/>
            <person name="Baker D."/>
            <person name="Gharbi K."/>
            <person name="Hall N."/>
            <person name="Watson M."/>
            <person name="Adriaenssens E.M."/>
            <person name="Foster-Nyarko E."/>
            <person name="Jarju S."/>
            <person name="Secka A."/>
            <person name="Antonio M."/>
            <person name="Oren A."/>
            <person name="Chaudhuri R.R."/>
            <person name="La Ragione R."/>
            <person name="Hildebrand F."/>
            <person name="Pallen M.J."/>
        </authorList>
    </citation>
    <scope>NUCLEOTIDE SEQUENCE</scope>
    <source>
        <strain evidence="2">ChiBcec7-5410</strain>
    </source>
</reference>
<dbReference type="EMBL" id="DVLW01000141">
    <property type="protein sequence ID" value="HIT94556.1"/>
    <property type="molecule type" value="Genomic_DNA"/>
</dbReference>
<feature type="region of interest" description="Disordered" evidence="1">
    <location>
        <begin position="66"/>
        <end position="85"/>
    </location>
</feature>
<comment type="caution">
    <text evidence="2">The sequence shown here is derived from an EMBL/GenBank/DDBJ whole genome shotgun (WGS) entry which is preliminary data.</text>
</comment>
<name>A0A9D1KSH6_9FIRM</name>
<proteinExistence type="predicted"/>
<gene>
    <name evidence="2" type="ORF">IAC43_05180</name>
</gene>
<accession>A0A9D1KSH6</accession>
<evidence type="ECO:0000313" key="2">
    <source>
        <dbReference type="EMBL" id="HIT94556.1"/>
    </source>
</evidence>
<dbReference type="AlphaFoldDB" id="A0A9D1KSH6"/>